<organism evidence="2 3">
    <name type="scientific">Metarhizium rileyi (strain RCEF 4871)</name>
    <name type="common">Nomuraea rileyi</name>
    <dbReference type="NCBI Taxonomy" id="1649241"/>
    <lineage>
        <taxon>Eukaryota</taxon>
        <taxon>Fungi</taxon>
        <taxon>Dikarya</taxon>
        <taxon>Ascomycota</taxon>
        <taxon>Pezizomycotina</taxon>
        <taxon>Sordariomycetes</taxon>
        <taxon>Hypocreomycetidae</taxon>
        <taxon>Hypocreales</taxon>
        <taxon>Clavicipitaceae</taxon>
        <taxon>Metarhizium</taxon>
    </lineage>
</organism>
<comment type="caution">
    <text evidence="2">The sequence shown here is derived from an EMBL/GenBank/DDBJ whole genome shotgun (WGS) entry which is preliminary data.</text>
</comment>
<dbReference type="Proteomes" id="UP000317257">
    <property type="component" value="Unassembled WGS sequence"/>
</dbReference>
<feature type="compositionally biased region" description="Basic and acidic residues" evidence="1">
    <location>
        <begin position="164"/>
        <end position="179"/>
    </location>
</feature>
<name>A0A5C6FZN6_METRR</name>
<dbReference type="EMBL" id="SBHS01000123">
    <property type="protein sequence ID" value="TWU70387.1"/>
    <property type="molecule type" value="Genomic_DNA"/>
</dbReference>
<sequence length="377" mass="42809">MFFYDTVRDSSILAQRAKDGYDRSALIQSRRWKSAVSQWNSEHLFAHRVICKEPKKALIFFESRRLFPRNLRKINACIDALIQGPESIDALKFQVEPQLVQHYNPDSLGYVWAALAPFVRGDAGFVKDAPSETAAREASKRTSKRPVELQNFVPSDQITFGSSPDHKDRSVTSDSDDSHSSAGYVEGLRAPLVEDATVRLASCFIRCVLNYGQHQDGEAPFLFFRDERQTYSFEQETLRIHATDDGGIRYINTEGEPQHVAMLECKRTFTRVVGGIPAVSDEVLGQMVGEALAVRFSSVDTVSDTDFFTILAASHFIKFFHFHISDAFYVSYSNSLAKLDEVLHVHSTIWFDIKNSRHREDVIAHIFALIAWTREEM</sequence>
<feature type="region of interest" description="Disordered" evidence="1">
    <location>
        <begin position="155"/>
        <end position="182"/>
    </location>
</feature>
<gene>
    <name evidence="2" type="ORF">ED733_000099</name>
</gene>
<evidence type="ECO:0000313" key="2">
    <source>
        <dbReference type="EMBL" id="TWU70387.1"/>
    </source>
</evidence>
<accession>A0A5C6FZN6</accession>
<evidence type="ECO:0000256" key="1">
    <source>
        <dbReference type="SAM" id="MobiDB-lite"/>
    </source>
</evidence>
<reference evidence="3" key="1">
    <citation type="submission" date="2018-12" db="EMBL/GenBank/DDBJ databases">
        <title>The complete genome of Metarhizium rileyi, a key fungal pathogen of Lepidoptera.</title>
        <authorList>
            <person name="Binneck E."/>
            <person name="Lastra C.C.L."/>
            <person name="Sosa-Gomez D.R."/>
        </authorList>
    </citation>
    <scope>NUCLEOTIDE SEQUENCE [LARGE SCALE GENOMIC DNA]</scope>
    <source>
        <strain evidence="3">Cep018-CH2</strain>
    </source>
</reference>
<proteinExistence type="predicted"/>
<evidence type="ECO:0000313" key="3">
    <source>
        <dbReference type="Proteomes" id="UP000317257"/>
    </source>
</evidence>
<protein>
    <submittedName>
        <fullName evidence="2">Uncharacterized protein</fullName>
    </submittedName>
</protein>
<dbReference type="AlphaFoldDB" id="A0A5C6FZN6"/>